<name>A0A8J2I323_9PLEO</name>
<dbReference type="Proteomes" id="UP000676310">
    <property type="component" value="Unassembled WGS sequence"/>
</dbReference>
<feature type="region of interest" description="Disordered" evidence="1">
    <location>
        <begin position="1"/>
        <end position="36"/>
    </location>
</feature>
<dbReference type="EMBL" id="CAJRGZ010000015">
    <property type="protein sequence ID" value="CAG5150714.1"/>
    <property type="molecule type" value="Genomic_DNA"/>
</dbReference>
<evidence type="ECO:0000313" key="2">
    <source>
        <dbReference type="EMBL" id="CAG5150714.1"/>
    </source>
</evidence>
<gene>
    <name evidence="2" type="ORF">ALTATR162_LOCUS2751</name>
</gene>
<dbReference type="RefSeq" id="XP_043166292.1">
    <property type="nucleotide sequence ID" value="XM_043310357.1"/>
</dbReference>
<dbReference type="OrthoDB" id="406838at2759"/>
<evidence type="ECO:0000313" key="3">
    <source>
        <dbReference type="Proteomes" id="UP000676310"/>
    </source>
</evidence>
<proteinExistence type="predicted"/>
<dbReference type="AlphaFoldDB" id="A0A8J2I323"/>
<dbReference type="SUPFAM" id="SSF55486">
    <property type="entry name" value="Metalloproteases ('zincins'), catalytic domain"/>
    <property type="match status" value="1"/>
</dbReference>
<sequence length="676" mass="73104">MYFNSPPLPPVLPSAGASSFGNHDEPSVPPSAPGPGEPLQIPVPLIPLVRSLRGGAWLTTFRPSNFLITAYDGTIRVEVHPASAGGGRTASGDLYQRPIRILPLPVRVPLLGHGPRPQAGIPVQSITRYRYYLSITKILEGVTLGTNFELEFERWKYMPPAVLGGTGKWANEGSFKATMTWATPPAGYPSARDYLTGDVKNSAGVVVGSLTMGWISSFLRKATIEIESVTGAERPLNNGLTGVSQLDWKKVFDNVSWDFTVVNSQSHITEHSGDSWTDAELHAGMLRWRDLANLDTEWRFHLLCVKTIDSTARGIMYDAYGTDSNNIPREGAAVATSWIIAPGWGRVSGRRFGAVPEAYFRAAVHEIGHALSLEHNLNNQHFMDTSNIIAAAGQTTPPPFPDNIKWSFADDDIRRLKHWPDIFVRPGGSPFGSSHATPSVSPPDNAIDIPDVELSVTPTISEVPLGAPVRLELKLRNTSGEGGFPIQVPADIGLRSGFIQGTVITPAGVSKTFSSIFINDDSAYKVLAPGEETIASTTLLRGAEGALFASTGLYNVSVEVKWDVEEAVARFVGYTTVLVTGPKDASHAAAAHKLLACPDAHLVLVLGGDHLKDGISAIQAALKDDTLRPHYAVVEARRLATRFEDRKPDIDAAKKLVEGNIVVTKSENQKLQAWFK</sequence>
<comment type="caution">
    <text evidence="2">The sequence shown here is derived from an EMBL/GenBank/DDBJ whole genome shotgun (WGS) entry which is preliminary data.</text>
</comment>
<evidence type="ECO:0000256" key="1">
    <source>
        <dbReference type="SAM" id="MobiDB-lite"/>
    </source>
</evidence>
<accession>A0A8J2I323</accession>
<feature type="compositionally biased region" description="Pro residues" evidence="1">
    <location>
        <begin position="27"/>
        <end position="36"/>
    </location>
</feature>
<reference evidence="2" key="1">
    <citation type="submission" date="2021-05" db="EMBL/GenBank/DDBJ databases">
        <authorList>
            <person name="Stam R."/>
        </authorList>
    </citation>
    <scope>NUCLEOTIDE SEQUENCE</scope>
    <source>
        <strain evidence="2">CS162</strain>
    </source>
</reference>
<evidence type="ECO:0008006" key="4">
    <source>
        <dbReference type="Google" id="ProtNLM"/>
    </source>
</evidence>
<keyword evidence="3" id="KW-1185">Reference proteome</keyword>
<organism evidence="2 3">
    <name type="scientific">Alternaria atra</name>
    <dbReference type="NCBI Taxonomy" id="119953"/>
    <lineage>
        <taxon>Eukaryota</taxon>
        <taxon>Fungi</taxon>
        <taxon>Dikarya</taxon>
        <taxon>Ascomycota</taxon>
        <taxon>Pezizomycotina</taxon>
        <taxon>Dothideomycetes</taxon>
        <taxon>Pleosporomycetidae</taxon>
        <taxon>Pleosporales</taxon>
        <taxon>Pleosporineae</taxon>
        <taxon>Pleosporaceae</taxon>
        <taxon>Alternaria</taxon>
        <taxon>Alternaria sect. Ulocladioides</taxon>
    </lineage>
</organism>
<feature type="compositionally biased region" description="Pro residues" evidence="1">
    <location>
        <begin position="1"/>
        <end position="12"/>
    </location>
</feature>
<dbReference type="GeneID" id="67014231"/>
<protein>
    <recommendedName>
        <fullName evidence="4">Peptidase M10 metallopeptidase domain-containing protein</fullName>
    </recommendedName>
</protein>